<accession>A0A645DSP5</accession>
<name>A0A645DSP5_9ZZZZ</name>
<reference evidence="1" key="1">
    <citation type="submission" date="2019-08" db="EMBL/GenBank/DDBJ databases">
        <authorList>
            <person name="Kucharzyk K."/>
            <person name="Murdoch R.W."/>
            <person name="Higgins S."/>
            <person name="Loffler F."/>
        </authorList>
    </citation>
    <scope>NUCLEOTIDE SEQUENCE</scope>
</reference>
<dbReference type="InterPro" id="IPR011047">
    <property type="entry name" value="Quinoprotein_ADH-like_sf"/>
</dbReference>
<gene>
    <name evidence="1" type="ORF">SDC9_138602</name>
</gene>
<evidence type="ECO:0000313" key="1">
    <source>
        <dbReference type="EMBL" id="MPM91472.1"/>
    </source>
</evidence>
<dbReference type="EMBL" id="VSSQ01038521">
    <property type="protein sequence ID" value="MPM91472.1"/>
    <property type="molecule type" value="Genomic_DNA"/>
</dbReference>
<proteinExistence type="predicted"/>
<comment type="caution">
    <text evidence="1">The sequence shown here is derived from an EMBL/GenBank/DDBJ whole genome shotgun (WGS) entry which is preliminary data.</text>
</comment>
<sequence length="300" mass="33661">MNIACDEKDNVWGASGFGQTIFSLDPDTGSFKNTNQVTDNGGEVYGIVPIKDRVYLTAYIGCMHIVYYPDKPWSQEDNTNPNTFRLFSSEGYARPEGRSIIGPDGNIYTGLMANYGVYGGAVTKLCIDTNETAIWENKINDYAIGGIFADRKYVYAITCGQGNGMPTRDVPTYVFRLDCDLNLVESIDCGKKYFAGAAMLDGVVCVACYDGEENKQYLWYSSDNFKTIKKIPVDFRISGLIVVPKKNMFVFSTENRMGKLDCDGNFEFIYEFERYVNRICSAPSGRVFASCEEQVFECEF</sequence>
<dbReference type="SUPFAM" id="SSF50998">
    <property type="entry name" value="Quinoprotein alcohol dehydrogenase-like"/>
    <property type="match status" value="1"/>
</dbReference>
<protein>
    <submittedName>
        <fullName evidence="1">Uncharacterized protein</fullName>
    </submittedName>
</protein>
<dbReference type="AlphaFoldDB" id="A0A645DSP5"/>
<organism evidence="1">
    <name type="scientific">bioreactor metagenome</name>
    <dbReference type="NCBI Taxonomy" id="1076179"/>
    <lineage>
        <taxon>unclassified sequences</taxon>
        <taxon>metagenomes</taxon>
        <taxon>ecological metagenomes</taxon>
    </lineage>
</organism>